<feature type="transmembrane region" description="Helical" evidence="2">
    <location>
        <begin position="1731"/>
        <end position="1752"/>
    </location>
</feature>
<feature type="transmembrane region" description="Helical" evidence="2">
    <location>
        <begin position="1848"/>
        <end position="1870"/>
    </location>
</feature>
<feature type="transmembrane region" description="Helical" evidence="2">
    <location>
        <begin position="270"/>
        <end position="292"/>
    </location>
</feature>
<feature type="transmembrane region" description="Helical" evidence="2">
    <location>
        <begin position="1679"/>
        <end position="1702"/>
    </location>
</feature>
<dbReference type="InterPro" id="IPR050866">
    <property type="entry name" value="CNG_cation_channel"/>
</dbReference>
<feature type="transmembrane region" description="Helical" evidence="2">
    <location>
        <begin position="1186"/>
        <end position="1205"/>
    </location>
</feature>
<feature type="domain" description="Cyclic nucleotide-binding" evidence="3">
    <location>
        <begin position="1462"/>
        <end position="1540"/>
    </location>
</feature>
<feature type="transmembrane region" description="Helical" evidence="2">
    <location>
        <begin position="1338"/>
        <end position="1364"/>
    </location>
</feature>
<dbReference type="PANTHER" id="PTHR45638">
    <property type="entry name" value="CYCLIC NUCLEOTIDE-GATED CATION CHANNEL SUBUNIT A"/>
    <property type="match status" value="1"/>
</dbReference>
<evidence type="ECO:0000313" key="5">
    <source>
        <dbReference type="RefSeq" id="XP_026726726.1"/>
    </source>
</evidence>
<evidence type="ECO:0000256" key="1">
    <source>
        <dbReference type="ARBA" id="ARBA00023286"/>
    </source>
</evidence>
<dbReference type="Gene3D" id="2.60.120.10">
    <property type="entry name" value="Jelly Rolls"/>
    <property type="match status" value="4"/>
</dbReference>
<protein>
    <submittedName>
        <fullName evidence="5">Uncharacterized protein LOC113493105</fullName>
    </submittedName>
</protein>
<dbReference type="PROSITE" id="PS50042">
    <property type="entry name" value="CNMP_BINDING_3"/>
    <property type="match status" value="4"/>
</dbReference>
<name>A0A7E5VEN9_TRINI</name>
<feature type="domain" description="Cyclic nucleotide-binding" evidence="3">
    <location>
        <begin position="1948"/>
        <end position="2065"/>
    </location>
</feature>
<keyword evidence="2" id="KW-0472">Membrane</keyword>
<feature type="transmembrane region" description="Helical" evidence="2">
    <location>
        <begin position="825"/>
        <end position="847"/>
    </location>
</feature>
<keyword evidence="2" id="KW-1133">Transmembrane helix</keyword>
<dbReference type="CDD" id="cd00038">
    <property type="entry name" value="CAP_ED"/>
    <property type="match status" value="3"/>
</dbReference>
<dbReference type="Proteomes" id="UP000322000">
    <property type="component" value="Chromosome 4"/>
</dbReference>
<feature type="transmembrane region" description="Helical" evidence="2">
    <location>
        <begin position="1599"/>
        <end position="1621"/>
    </location>
</feature>
<feature type="transmembrane region" description="Helical" evidence="2">
    <location>
        <begin position="1633"/>
        <end position="1652"/>
    </location>
</feature>
<keyword evidence="1" id="KW-0813">Transport</keyword>
<feature type="transmembrane region" description="Helical" evidence="2">
    <location>
        <begin position="191"/>
        <end position="215"/>
    </location>
</feature>
<evidence type="ECO:0000259" key="3">
    <source>
        <dbReference type="PROSITE" id="PS50042"/>
    </source>
</evidence>
<dbReference type="GO" id="GO:0005221">
    <property type="term" value="F:intracellularly cyclic nucleotide-activated monoatomic cation channel activity"/>
    <property type="evidence" value="ECO:0007669"/>
    <property type="project" value="InterPro"/>
</dbReference>
<dbReference type="RefSeq" id="XP_026726726.1">
    <property type="nucleotide sequence ID" value="XM_026870925.1"/>
</dbReference>
<dbReference type="InterPro" id="IPR014710">
    <property type="entry name" value="RmlC-like_jellyroll"/>
</dbReference>
<dbReference type="InterPro" id="IPR018490">
    <property type="entry name" value="cNMP-bd_dom_sf"/>
</dbReference>
<feature type="domain" description="Cyclic nucleotide-binding" evidence="3">
    <location>
        <begin position="386"/>
        <end position="488"/>
    </location>
</feature>
<dbReference type="GeneID" id="113493105"/>
<evidence type="ECO:0000256" key="2">
    <source>
        <dbReference type="SAM" id="Phobius"/>
    </source>
</evidence>
<feature type="transmembrane region" description="Helical" evidence="2">
    <location>
        <begin position="1817"/>
        <end position="1836"/>
    </location>
</feature>
<feature type="transmembrane region" description="Helical" evidence="2">
    <location>
        <begin position="1143"/>
        <end position="1165"/>
    </location>
</feature>
<keyword evidence="1" id="KW-0406">Ion transport</keyword>
<dbReference type="Pfam" id="PF00027">
    <property type="entry name" value="cNMP_binding"/>
    <property type="match status" value="1"/>
</dbReference>
<dbReference type="GO" id="GO:0044877">
    <property type="term" value="F:protein-containing complex binding"/>
    <property type="evidence" value="ECO:0007669"/>
    <property type="project" value="TreeGrafter"/>
</dbReference>
<dbReference type="InParanoid" id="A0A7E5VEN9"/>
<feature type="domain" description="Cyclic nucleotide-binding" evidence="3">
    <location>
        <begin position="926"/>
        <end position="1028"/>
    </location>
</feature>
<sequence length="2078" mass="244157">MPIRKSEAYDDPLRTQSVRGHDNVALPDKIEQEKFLEVEEAHIEWSNLIFLPFHSVFNMFVLVAVVIKAILGPIQSVYPIVYCNDVMDHNPILVFVKYFYWYLCDSLYGIDTFLHVVHRQVTDKAMRREHIPKAAPLLLCDVVSLIPFFRLLESDPCPPARLWPNILSFNEFVIVYRITEYFQLMSTHSCMMLILGYTIVLVICLNSLTCFWMLITHEGFCARCKEPGNFYDWEAYTHGKLNVTQTEFVTFVQAYMFIYSFSGNSFFDNLILPSALLEFGMVCIFLMAGYILRYFIITPKTFAEAMLSLRRICEKYPLVMKVIHDTERRSSDPKAAKEVENFYKIIWWKRGGIIKLPPEYTEGIPRYLRLEVKQDLLWPMYYHSPLLRQSSYPFRRWVSETVSIAYRFPGDKFYSGSLASGNLYYLKSGVVELVSADDGMTPIISVTSGTVFGDINFYVPHLKRKVLVRCLTYCEIYYLQRKCMIQALHKYPGDRQVMMRMVKNRLEHAKILYSCKSYIRGIDRNEDEGINWIKRRWWQIHDIVHVITKKTGKSREDIKFEIPHEETIYHCSKYIGQLVLCTSTELQTNSMFTRLKFPWLMNPYSRFGYVWHYIVNVTVMLVVCIYPTNLVQRNIPDWFLFFSYFCDTIYALDICVSLFTAVESETQESVTNTFALVVFERCKSLTFILDLCATIWIEKIALLVGSKNYYYTYQFNRLIKVYRLFYGPYLKMDIRRDPFLAVSRRVALIHFAYATIVSHGVFELASRVSALRSEFFFGKVLCSKSVTTNCTRTDPFLGVIIEWQYEWMYSEYFANSMEDVFVGLILHYMNYLMAVYSRAIVVAYLYLKHRNHMNYQRFVSTMKAFYTNLRIHADLVKRLDRYLICHWKYHKGYDVMYSNTLKSEPVEVYWKAQGEVAEEIIKESKAFDHADPMLIRELACASRFLLVPQRASIFTFGTSCKNVVWIVQGYVKCEHSDEKGELVASYSGRGALLATSSVLLGRVSLESYTAYTDCEFIFIELGDFNSIMKRYSFEYSYLQTCVKEFSPSFDELFRKHVLKHRDYQTKLRDRIYSTRMSMVSSSKVLNNIQENRSLPFEGLLWGDPESPFMKVWLLIRAIVACISILASSLLGGVGAYYRWELNNIRGFCNGIAWIDIVVKIFLPYYDSRGVKIIHKRKCLLNYLTKGFILDVIGSFPFFQLIQALITVEIDDDDTFLINTLCKFSHVYILFAYFDYISDLPTVNIILITMLKWQIINILILFGTSHYFMVKCVNFTFGDHMNLLSIRLMDTCWMPDAIKLPKQLEWHDLHLIFAQSLNMAECGLLGMNFGRFRIDRQNLGVGAILFLLSMLFWFITCYIITLMVLGSRGDTLYQHNVQQIENFLVSERVEKETIEKVMSHFRYCWLRTKGIDIQRLTNDRIGVMFRQDLSYYFYKKTFTILDSIIKCGEPMQRQLSSVCTQVYFLPGHDICRKMDLLTNICIVHRGKVSIHQDEKKLVVLTKGDIFGQLLGTAIRPIRITATADEMVDLLYITVKEFQKIITEEVRINIIRYPQHKMDYLATKNIFIENPYDTVKYLLRGRKTIQLRKYLPPIEAVHGSWYALFLHVTWFFGPFLSSIIVLLFEMFPESSDMWLRFYIILGFLDFIHLTHFVSEFFTVELQVKKNKVVPHRLGVQKFKDFATYLDILSLLVPIATAFTGQWRYQVVRLLRLKWFYDFEKHFCRSFKSKLTPYLLKIGIFCILLHFFTCGWIFIACRDEEFPIKPLIDLNVWNDTIDFTEWSKPSDRKAGCARATVDLLTEDHKEIPHFVVPKHWEYDYIVAFTYILLIFTQTTINTVMVLTTSQAYYKVLITFALYLVDIFIMASAINIAYMKYREMFQNDYQVDNILTYLKSCGLCQSICDTFVEYTRLLWSRQKGDKLPPLAYEAPPCLKQDLFGSLYMHHLEAPPTFRQLPMFFKKQLVSRFERVVIFPGKCIVREGDTFNTTYFIHEGEVEKWYYDIRGESRLLSVLYTNGYFGCISGLFINMGFQFSYYSRTVVDLVVLYLHNWQDLLDGYPEVRHQLYASTKGMKKEKRGFTY</sequence>
<accession>A0A7E5VEN9</accession>
<feature type="transmembrane region" description="Helical" evidence="2">
    <location>
        <begin position="98"/>
        <end position="118"/>
    </location>
</feature>
<feature type="transmembrane region" description="Helical" evidence="2">
    <location>
        <begin position="1113"/>
        <end position="1137"/>
    </location>
</feature>
<dbReference type="KEGG" id="tnl:113493105"/>
<keyword evidence="4" id="KW-1185">Reference proteome</keyword>
<keyword evidence="1" id="KW-0407">Ion channel</keyword>
<feature type="transmembrane region" description="Helical" evidence="2">
    <location>
        <begin position="1254"/>
        <end position="1276"/>
    </location>
</feature>
<reference evidence="5" key="1">
    <citation type="submission" date="2025-08" db="UniProtKB">
        <authorList>
            <consortium name="RefSeq"/>
        </authorList>
    </citation>
    <scope>IDENTIFICATION</scope>
</reference>
<feature type="transmembrane region" description="Helical" evidence="2">
    <location>
        <begin position="742"/>
        <end position="762"/>
    </location>
</feature>
<feature type="transmembrane region" description="Helical" evidence="2">
    <location>
        <begin position="1225"/>
        <end position="1247"/>
    </location>
</feature>
<keyword evidence="2" id="KW-0812">Transmembrane</keyword>
<gene>
    <name evidence="5" type="primary">LOC113493105</name>
</gene>
<dbReference type="InterPro" id="IPR000595">
    <property type="entry name" value="cNMP-bd_dom"/>
</dbReference>
<feature type="transmembrane region" description="Helical" evidence="2">
    <location>
        <begin position="56"/>
        <end position="78"/>
    </location>
</feature>
<proteinExistence type="predicted"/>
<dbReference type="OrthoDB" id="7474743at2759"/>
<keyword evidence="1" id="KW-1071">Ligand-gated ion channel</keyword>
<evidence type="ECO:0000313" key="4">
    <source>
        <dbReference type="Proteomes" id="UP000322000"/>
    </source>
</evidence>
<feature type="transmembrane region" description="Helical" evidence="2">
    <location>
        <begin position="610"/>
        <end position="629"/>
    </location>
</feature>
<dbReference type="SMART" id="SM00100">
    <property type="entry name" value="cNMP"/>
    <property type="match status" value="2"/>
</dbReference>
<dbReference type="Gene3D" id="1.10.287.630">
    <property type="entry name" value="Helix hairpin bin"/>
    <property type="match status" value="1"/>
</dbReference>
<feature type="transmembrane region" description="Helical" evidence="2">
    <location>
        <begin position="641"/>
        <end position="662"/>
    </location>
</feature>
<dbReference type="SUPFAM" id="SSF51206">
    <property type="entry name" value="cAMP-binding domain-like"/>
    <property type="match status" value="4"/>
</dbReference>
<organism evidence="4 5">
    <name type="scientific">Trichoplusia ni</name>
    <name type="common">Cabbage looper</name>
    <dbReference type="NCBI Taxonomy" id="7111"/>
    <lineage>
        <taxon>Eukaryota</taxon>
        <taxon>Metazoa</taxon>
        <taxon>Ecdysozoa</taxon>
        <taxon>Arthropoda</taxon>
        <taxon>Hexapoda</taxon>
        <taxon>Insecta</taxon>
        <taxon>Pterygota</taxon>
        <taxon>Neoptera</taxon>
        <taxon>Endopterygota</taxon>
        <taxon>Lepidoptera</taxon>
        <taxon>Glossata</taxon>
        <taxon>Ditrysia</taxon>
        <taxon>Noctuoidea</taxon>
        <taxon>Noctuidae</taxon>
        <taxon>Plusiinae</taxon>
        <taxon>Trichoplusia</taxon>
    </lineage>
</organism>
<dbReference type="PANTHER" id="PTHR45638:SF11">
    <property type="entry name" value="CYCLIC NUCLEOTIDE-GATED CATION CHANNEL SUBUNIT A"/>
    <property type="match status" value="1"/>
</dbReference>